<dbReference type="FunFam" id="3.30.160.60:FF:000446">
    <property type="entry name" value="Zinc finger protein"/>
    <property type="match status" value="1"/>
</dbReference>
<feature type="domain" description="C2H2-type" evidence="10">
    <location>
        <begin position="225"/>
        <end position="253"/>
    </location>
</feature>
<dbReference type="InterPro" id="IPR036236">
    <property type="entry name" value="Znf_C2H2_sf"/>
</dbReference>
<evidence type="ECO:0000256" key="3">
    <source>
        <dbReference type="ARBA" id="ARBA00022771"/>
    </source>
</evidence>
<feature type="compositionally biased region" description="Polar residues" evidence="9">
    <location>
        <begin position="202"/>
        <end position="222"/>
    </location>
</feature>
<keyword evidence="3 8" id="KW-0863">Zinc-finger</keyword>
<dbReference type="GO" id="GO:0005634">
    <property type="term" value="C:nucleus"/>
    <property type="evidence" value="ECO:0007669"/>
    <property type="project" value="UniProtKB-SubCell"/>
</dbReference>
<dbReference type="Proteomes" id="UP001367676">
    <property type="component" value="Unassembled WGS sequence"/>
</dbReference>
<feature type="domain" description="C2H2-type" evidence="10">
    <location>
        <begin position="20"/>
        <end position="48"/>
    </location>
</feature>
<accession>A0AAN9TIY8</accession>
<evidence type="ECO:0000256" key="7">
    <source>
        <dbReference type="ARBA" id="ARBA00023242"/>
    </source>
</evidence>
<keyword evidence="7" id="KW-0539">Nucleus</keyword>
<protein>
    <recommendedName>
        <fullName evidence="10">C2H2-type domain-containing protein</fullName>
    </recommendedName>
</protein>
<dbReference type="GO" id="GO:0006357">
    <property type="term" value="P:regulation of transcription by RNA polymerase II"/>
    <property type="evidence" value="ECO:0007669"/>
    <property type="project" value="TreeGrafter"/>
</dbReference>
<feature type="compositionally biased region" description="Polar residues" evidence="9">
    <location>
        <begin position="144"/>
        <end position="166"/>
    </location>
</feature>
<evidence type="ECO:0000256" key="1">
    <source>
        <dbReference type="ARBA" id="ARBA00004123"/>
    </source>
</evidence>
<proteinExistence type="predicted"/>
<dbReference type="SUPFAM" id="SSF57667">
    <property type="entry name" value="beta-beta-alpha zinc fingers"/>
    <property type="match status" value="2"/>
</dbReference>
<keyword evidence="12" id="KW-1185">Reference proteome</keyword>
<dbReference type="InterPro" id="IPR013087">
    <property type="entry name" value="Znf_C2H2_type"/>
</dbReference>
<dbReference type="Pfam" id="PF00096">
    <property type="entry name" value="zf-C2H2"/>
    <property type="match status" value="4"/>
</dbReference>
<organism evidence="11 12">
    <name type="scientific">Parthenolecanium corni</name>
    <dbReference type="NCBI Taxonomy" id="536013"/>
    <lineage>
        <taxon>Eukaryota</taxon>
        <taxon>Metazoa</taxon>
        <taxon>Ecdysozoa</taxon>
        <taxon>Arthropoda</taxon>
        <taxon>Hexapoda</taxon>
        <taxon>Insecta</taxon>
        <taxon>Pterygota</taxon>
        <taxon>Neoptera</taxon>
        <taxon>Paraneoptera</taxon>
        <taxon>Hemiptera</taxon>
        <taxon>Sternorrhyncha</taxon>
        <taxon>Coccoidea</taxon>
        <taxon>Coccidae</taxon>
        <taxon>Parthenolecanium</taxon>
    </lineage>
</organism>
<feature type="compositionally biased region" description="Basic and acidic residues" evidence="9">
    <location>
        <begin position="108"/>
        <end position="141"/>
    </location>
</feature>
<feature type="region of interest" description="Disordered" evidence="9">
    <location>
        <begin position="100"/>
        <end position="227"/>
    </location>
</feature>
<gene>
    <name evidence="11" type="ORF">V9T40_010897</name>
</gene>
<dbReference type="Gene3D" id="3.30.160.60">
    <property type="entry name" value="Classic Zinc Finger"/>
    <property type="match status" value="2"/>
</dbReference>
<comment type="subcellular location">
    <subcellularLocation>
        <location evidence="1">Nucleus</location>
    </subcellularLocation>
</comment>
<dbReference type="EMBL" id="JBBCAQ010000037">
    <property type="protein sequence ID" value="KAK7573706.1"/>
    <property type="molecule type" value="Genomic_DNA"/>
</dbReference>
<keyword evidence="6" id="KW-0804">Transcription</keyword>
<dbReference type="SMART" id="SM00355">
    <property type="entry name" value="ZnF_C2H2"/>
    <property type="match status" value="4"/>
</dbReference>
<feature type="domain" description="C2H2-type" evidence="10">
    <location>
        <begin position="50"/>
        <end position="78"/>
    </location>
</feature>
<sequence length="281" mass="33758">MYTEYPDSFPNHHFVDLNFFVCPRNCGRRYKHKSHLNVHLKYECGVPKRFKCDLCDKAFARKENFKTHMIMKHKRILPKIQIDKADLKLNPALSHKYNSCSNQSFNSHLERKYDPHSRRDHSSHSKQQYDSHSKHQNDFHSKQKYNSNSKQQFDSRSKQPYGSHSKQQFDSHSKQQFDSHSKQPYDSHSKQQFDSHFKQPYDSYSKQQYDTQSNHSDTNSNGDGYRCPKECGRKYKHKRNLNYHLKYECGPKNFKCEVCGDQFTLKETLQKHLRSNHQLWW</sequence>
<evidence type="ECO:0000313" key="12">
    <source>
        <dbReference type="Proteomes" id="UP001367676"/>
    </source>
</evidence>
<feature type="compositionally biased region" description="Basic and acidic residues" evidence="9">
    <location>
        <begin position="167"/>
        <end position="199"/>
    </location>
</feature>
<dbReference type="GO" id="GO:0008270">
    <property type="term" value="F:zinc ion binding"/>
    <property type="evidence" value="ECO:0007669"/>
    <property type="project" value="UniProtKB-KW"/>
</dbReference>
<evidence type="ECO:0000313" key="11">
    <source>
        <dbReference type="EMBL" id="KAK7573706.1"/>
    </source>
</evidence>
<evidence type="ECO:0000256" key="8">
    <source>
        <dbReference type="PROSITE-ProRule" id="PRU00042"/>
    </source>
</evidence>
<dbReference type="PANTHER" id="PTHR46179">
    <property type="entry name" value="ZINC FINGER PROTEIN"/>
    <property type="match status" value="1"/>
</dbReference>
<name>A0AAN9TIY8_9HEMI</name>
<dbReference type="InterPro" id="IPR051061">
    <property type="entry name" value="Zinc_finger_trans_reg"/>
</dbReference>
<dbReference type="PROSITE" id="PS00028">
    <property type="entry name" value="ZINC_FINGER_C2H2_1"/>
    <property type="match status" value="2"/>
</dbReference>
<keyword evidence="4" id="KW-0862">Zinc</keyword>
<comment type="caution">
    <text evidence="11">The sequence shown here is derived from an EMBL/GenBank/DDBJ whole genome shotgun (WGS) entry which is preliminary data.</text>
</comment>
<dbReference type="AlphaFoldDB" id="A0AAN9TIY8"/>
<dbReference type="PANTHER" id="PTHR46179:SF13">
    <property type="entry name" value="C2H2-TYPE DOMAIN-CONTAINING PROTEIN"/>
    <property type="match status" value="1"/>
</dbReference>
<evidence type="ECO:0000256" key="5">
    <source>
        <dbReference type="ARBA" id="ARBA00023015"/>
    </source>
</evidence>
<keyword evidence="5" id="KW-0805">Transcription regulation</keyword>
<evidence type="ECO:0000256" key="4">
    <source>
        <dbReference type="ARBA" id="ARBA00022833"/>
    </source>
</evidence>
<evidence type="ECO:0000256" key="9">
    <source>
        <dbReference type="SAM" id="MobiDB-lite"/>
    </source>
</evidence>
<reference evidence="11 12" key="1">
    <citation type="submission" date="2024-03" db="EMBL/GenBank/DDBJ databases">
        <title>Adaptation during the transition from Ophiocordyceps entomopathogen to insect associate is accompanied by gene loss and intensified selection.</title>
        <authorList>
            <person name="Ward C.M."/>
            <person name="Onetto C.A."/>
            <person name="Borneman A.R."/>
        </authorList>
    </citation>
    <scope>NUCLEOTIDE SEQUENCE [LARGE SCALE GENOMIC DNA]</scope>
    <source>
        <strain evidence="11">AWRI1</strain>
        <tissue evidence="11">Single Adult Female</tissue>
    </source>
</reference>
<keyword evidence="2" id="KW-0479">Metal-binding</keyword>
<evidence type="ECO:0000256" key="6">
    <source>
        <dbReference type="ARBA" id="ARBA00023163"/>
    </source>
</evidence>
<feature type="domain" description="C2H2-type" evidence="10">
    <location>
        <begin position="254"/>
        <end position="277"/>
    </location>
</feature>
<dbReference type="PROSITE" id="PS50157">
    <property type="entry name" value="ZINC_FINGER_C2H2_2"/>
    <property type="match status" value="4"/>
</dbReference>
<evidence type="ECO:0000256" key="2">
    <source>
        <dbReference type="ARBA" id="ARBA00022723"/>
    </source>
</evidence>
<evidence type="ECO:0000259" key="10">
    <source>
        <dbReference type="PROSITE" id="PS50157"/>
    </source>
</evidence>